<dbReference type="PANTHER" id="PTHR13138">
    <property type="entry name" value="PROTEIN LIN1"/>
    <property type="match status" value="1"/>
</dbReference>
<gene>
    <name evidence="3" type="ORF">DYB32_008231</name>
</gene>
<dbReference type="AlphaFoldDB" id="A0A3R6VSD1"/>
<dbReference type="PROSITE" id="PS50829">
    <property type="entry name" value="GYF"/>
    <property type="match status" value="1"/>
</dbReference>
<evidence type="ECO:0000256" key="1">
    <source>
        <dbReference type="SAM" id="MobiDB-lite"/>
    </source>
</evidence>
<dbReference type="Proteomes" id="UP000285060">
    <property type="component" value="Unassembled WGS sequence"/>
</dbReference>
<dbReference type="GO" id="GO:0005682">
    <property type="term" value="C:U5 snRNP"/>
    <property type="evidence" value="ECO:0007669"/>
    <property type="project" value="InterPro"/>
</dbReference>
<accession>A0A3R6VSD1</accession>
<dbReference type="VEuPathDB" id="FungiDB:H310_03761"/>
<evidence type="ECO:0000313" key="3">
    <source>
        <dbReference type="EMBL" id="RHY25567.1"/>
    </source>
</evidence>
<protein>
    <recommendedName>
        <fullName evidence="2">GYF domain-containing protein</fullName>
    </recommendedName>
</protein>
<comment type="caution">
    <text evidence="3">The sequence shown here is derived from an EMBL/GenBank/DDBJ whole genome shotgun (WGS) entry which is preliminary data.</text>
</comment>
<reference evidence="3 4" key="1">
    <citation type="submission" date="2018-08" db="EMBL/GenBank/DDBJ databases">
        <title>Aphanomyces genome sequencing and annotation.</title>
        <authorList>
            <person name="Minardi D."/>
            <person name="Oidtmann B."/>
            <person name="Van Der Giezen M."/>
            <person name="Studholme D.J."/>
        </authorList>
    </citation>
    <scope>NUCLEOTIDE SEQUENCE [LARGE SCALE GENOMIC DNA]</scope>
    <source>
        <strain evidence="3 4">NJM0002</strain>
    </source>
</reference>
<feature type="domain" description="GYF" evidence="2">
    <location>
        <begin position="103"/>
        <end position="154"/>
    </location>
</feature>
<proteinExistence type="predicted"/>
<keyword evidence="4" id="KW-1185">Reference proteome</keyword>
<evidence type="ECO:0000313" key="4">
    <source>
        <dbReference type="Proteomes" id="UP000285060"/>
    </source>
</evidence>
<dbReference type="InterPro" id="IPR003169">
    <property type="entry name" value="GYF"/>
</dbReference>
<sequence>MEGAERAHILRREAQKDEEESWTERRATSVFMEVLEEGETVLKALKRLGKKKKGSKGPDQTPDMKREFDELTEASDYLMRQGKADVYHTPKEQLVPQAHAKPPVLWEYKSQDGQIQGPYPTANFIAWQAQISTDRSSCLSWEDESEDDSCVDEGDDVEIHCEQDHYPLHRRQSDVAMFRASVLQAHACPLHLHQIFDSLQELHHRVYVDRCLVHVRPSFLLLDLVHAATSVELMKRTLLDVPLEVLDLLLDMIDDTWVDILGLQHYGKRGEVHYARL</sequence>
<dbReference type="VEuPathDB" id="FungiDB:H310_03762"/>
<organism evidence="3 4">
    <name type="scientific">Aphanomyces invadans</name>
    <dbReference type="NCBI Taxonomy" id="157072"/>
    <lineage>
        <taxon>Eukaryota</taxon>
        <taxon>Sar</taxon>
        <taxon>Stramenopiles</taxon>
        <taxon>Oomycota</taxon>
        <taxon>Saprolegniomycetes</taxon>
        <taxon>Saprolegniales</taxon>
        <taxon>Verrucalvaceae</taxon>
        <taxon>Aphanomyces</taxon>
    </lineage>
</organism>
<dbReference type="Gene3D" id="3.30.1490.40">
    <property type="match status" value="1"/>
</dbReference>
<feature type="region of interest" description="Disordered" evidence="1">
    <location>
        <begin position="1"/>
        <end position="25"/>
    </location>
</feature>
<name>A0A3R6VSD1_9STRA</name>
<dbReference type="PANTHER" id="PTHR13138:SF3">
    <property type="entry name" value="CD2 ANTIGEN CYTOPLASMIC TAIL-BINDING PROTEIN 2"/>
    <property type="match status" value="1"/>
</dbReference>
<dbReference type="InterPro" id="IPR039905">
    <property type="entry name" value="CD2BP2/Lin1"/>
</dbReference>
<feature type="compositionally biased region" description="Basic and acidic residues" evidence="1">
    <location>
        <begin position="1"/>
        <end position="15"/>
    </location>
</feature>
<evidence type="ECO:0000259" key="2">
    <source>
        <dbReference type="PROSITE" id="PS50829"/>
    </source>
</evidence>
<dbReference type="EMBL" id="QUSY01001256">
    <property type="protein sequence ID" value="RHY25567.1"/>
    <property type="molecule type" value="Genomic_DNA"/>
</dbReference>
<dbReference type="SUPFAM" id="SSF55277">
    <property type="entry name" value="GYF domain"/>
    <property type="match status" value="1"/>
</dbReference>
<dbReference type="InterPro" id="IPR035445">
    <property type="entry name" value="GYF-like_dom_sf"/>
</dbReference>